<keyword evidence="5" id="KW-0119">Carbohydrate metabolism</keyword>
<evidence type="ECO:0000256" key="7">
    <source>
        <dbReference type="ARBA" id="ARBA00023326"/>
    </source>
</evidence>
<protein>
    <submittedName>
        <fullName evidence="8">Uncharacterized protein</fullName>
    </submittedName>
</protein>
<evidence type="ECO:0000256" key="2">
    <source>
        <dbReference type="ARBA" id="ARBA00022525"/>
    </source>
</evidence>
<dbReference type="EMBL" id="JAUSTW010000007">
    <property type="protein sequence ID" value="MDQ0200992.1"/>
    <property type="molecule type" value="Genomic_DNA"/>
</dbReference>
<evidence type="ECO:0000256" key="1">
    <source>
        <dbReference type="ARBA" id="ARBA00004613"/>
    </source>
</evidence>
<evidence type="ECO:0000256" key="6">
    <source>
        <dbReference type="ARBA" id="ARBA00023295"/>
    </source>
</evidence>
<evidence type="ECO:0000313" key="8">
    <source>
        <dbReference type="EMBL" id="MDQ0200992.1"/>
    </source>
</evidence>
<keyword evidence="2" id="KW-0964">Secreted</keyword>
<keyword evidence="9" id="KW-1185">Reference proteome</keyword>
<name>A0ABT9XZI1_9BACI</name>
<gene>
    <name evidence="8" type="ORF">J2S10_004194</name>
</gene>
<dbReference type="Pfam" id="PF07335">
    <property type="entry name" value="Glyco_hydro_75"/>
    <property type="match status" value="1"/>
</dbReference>
<organism evidence="8 9">
    <name type="scientific">Neobacillus ginsengisoli</name>
    <dbReference type="NCBI Taxonomy" id="904295"/>
    <lineage>
        <taxon>Bacteria</taxon>
        <taxon>Bacillati</taxon>
        <taxon>Bacillota</taxon>
        <taxon>Bacilli</taxon>
        <taxon>Bacillales</taxon>
        <taxon>Bacillaceae</taxon>
        <taxon>Neobacillus</taxon>
    </lineage>
</organism>
<comment type="subcellular location">
    <subcellularLocation>
        <location evidence="1">Secreted</location>
    </subcellularLocation>
</comment>
<dbReference type="RefSeq" id="WP_307411728.1">
    <property type="nucleotide sequence ID" value="NZ_JAUSTW010000007.1"/>
</dbReference>
<keyword evidence="3" id="KW-0732">Signal</keyword>
<dbReference type="InterPro" id="IPR009939">
    <property type="entry name" value="Chitosanase_fungal"/>
</dbReference>
<accession>A0ABT9XZI1</accession>
<comment type="caution">
    <text evidence="8">The sequence shown here is derived from an EMBL/GenBank/DDBJ whole genome shotgun (WGS) entry which is preliminary data.</text>
</comment>
<evidence type="ECO:0000256" key="4">
    <source>
        <dbReference type="ARBA" id="ARBA00022801"/>
    </source>
</evidence>
<dbReference type="Proteomes" id="UP001224122">
    <property type="component" value="Unassembled WGS sequence"/>
</dbReference>
<keyword evidence="7" id="KW-0624">Polysaccharide degradation</keyword>
<reference evidence="8 9" key="1">
    <citation type="submission" date="2023-07" db="EMBL/GenBank/DDBJ databases">
        <title>Genomic Encyclopedia of Type Strains, Phase IV (KMG-IV): sequencing the most valuable type-strain genomes for metagenomic binning, comparative biology and taxonomic classification.</title>
        <authorList>
            <person name="Goeker M."/>
        </authorList>
    </citation>
    <scope>NUCLEOTIDE SEQUENCE [LARGE SCALE GENOMIC DNA]</scope>
    <source>
        <strain evidence="8 9">DSM 27594</strain>
    </source>
</reference>
<keyword evidence="4" id="KW-0378">Hydrolase</keyword>
<evidence type="ECO:0000256" key="3">
    <source>
        <dbReference type="ARBA" id="ARBA00022729"/>
    </source>
</evidence>
<proteinExistence type="predicted"/>
<keyword evidence="6" id="KW-0326">Glycosidase</keyword>
<sequence>MNDSEYDNWDKKITIIEMIYDANLDVDIPICKIRDKKGFFFTSKMDIDADGAYRACHPNDIGFDSFGNVWWSLIPDPENPGDYIKQKSTDPAPGYYVIQTSLEFIFYDENDPKRYVDSETIPYFVLPYPSYTSWGTKSFEEDVVLGDIGMVYNKANGRMAFAIFADAWPTDEAGISRIGEGSIKLACLLGMMGNPRNGGGTTKREIVYLVFPGSGAMREEPNKPITIEEIDRIGKRKFEEWGGMEQLKSILHLANI</sequence>
<evidence type="ECO:0000313" key="9">
    <source>
        <dbReference type="Proteomes" id="UP001224122"/>
    </source>
</evidence>
<evidence type="ECO:0000256" key="5">
    <source>
        <dbReference type="ARBA" id="ARBA00023277"/>
    </source>
</evidence>